<gene>
    <name evidence="1" type="ORF">BBI01_18030</name>
</gene>
<proteinExistence type="predicted"/>
<name>A0A1B8ZBV8_9FLAO</name>
<accession>A0A1B8ZBV8</accession>
<dbReference type="OrthoDB" id="1150417at2"/>
<sequence length="124" mass="14548">MKDLKTSGRAKTARITLRLHQDTKEKWLLHCTNSNVHLSDYIINSVEGKLLDNDRKEIMNFIENQVNIFAKIENNINQIARYINSKKDFPSSLLSEYNSKLEILNNLKIEQNRIIKKIYTELAK</sequence>
<reference evidence="1 2" key="1">
    <citation type="submission" date="2016-07" db="EMBL/GenBank/DDBJ databases">
        <authorList>
            <person name="Jeong J.-J."/>
            <person name="Kim D.W."/>
            <person name="Sang M.K."/>
            <person name="Choi I.-G."/>
            <person name="Kim K.D."/>
        </authorList>
    </citation>
    <scope>NUCLEOTIDE SEQUENCE [LARGE SCALE GENOMIC DNA]</scope>
    <source>
        <strain evidence="1 2">UTM-3</strain>
    </source>
</reference>
<dbReference type="RefSeq" id="WP_065396207.1">
    <property type="nucleotide sequence ID" value="NZ_MAYH01000048.1"/>
</dbReference>
<evidence type="ECO:0000313" key="1">
    <source>
        <dbReference type="EMBL" id="OCA69108.1"/>
    </source>
</evidence>
<dbReference type="AlphaFoldDB" id="A0A1B8ZBV8"/>
<keyword evidence="2" id="KW-1185">Reference proteome</keyword>
<evidence type="ECO:0008006" key="3">
    <source>
        <dbReference type="Google" id="ProtNLM"/>
    </source>
</evidence>
<evidence type="ECO:0000313" key="2">
    <source>
        <dbReference type="Proteomes" id="UP000092651"/>
    </source>
</evidence>
<comment type="caution">
    <text evidence="1">The sequence shown here is derived from an EMBL/GenBank/DDBJ whole genome shotgun (WGS) entry which is preliminary data.</text>
</comment>
<dbReference type="EMBL" id="MAYH01000048">
    <property type="protein sequence ID" value="OCA69108.1"/>
    <property type="molecule type" value="Genomic_DNA"/>
</dbReference>
<dbReference type="Proteomes" id="UP000092651">
    <property type="component" value="Unassembled WGS sequence"/>
</dbReference>
<protein>
    <recommendedName>
        <fullName evidence="3">Bacterial mobilisation domain-containing protein</fullName>
    </recommendedName>
</protein>
<organism evidence="1 2">
    <name type="scientific">Chryseobacterium artocarpi</name>
    <dbReference type="NCBI Taxonomy" id="1414727"/>
    <lineage>
        <taxon>Bacteria</taxon>
        <taxon>Pseudomonadati</taxon>
        <taxon>Bacteroidota</taxon>
        <taxon>Flavobacteriia</taxon>
        <taxon>Flavobacteriales</taxon>
        <taxon>Weeksellaceae</taxon>
        <taxon>Chryseobacterium group</taxon>
        <taxon>Chryseobacterium</taxon>
    </lineage>
</organism>